<name>A0A1G2I505_9BACT</name>
<dbReference type="PANTHER" id="PTHR33908:SF11">
    <property type="entry name" value="MEMBRANE PROTEIN"/>
    <property type="match status" value="1"/>
</dbReference>
<evidence type="ECO:0000256" key="6">
    <source>
        <dbReference type="ARBA" id="ARBA00022989"/>
    </source>
</evidence>
<dbReference type="AlphaFoldDB" id="A0A1G2I505"/>
<evidence type="ECO:0000256" key="4">
    <source>
        <dbReference type="ARBA" id="ARBA00022679"/>
    </source>
</evidence>
<feature type="transmembrane region" description="Helical" evidence="9">
    <location>
        <begin position="154"/>
        <end position="171"/>
    </location>
</feature>
<evidence type="ECO:0000256" key="7">
    <source>
        <dbReference type="ARBA" id="ARBA00023136"/>
    </source>
</evidence>
<evidence type="ECO:0000256" key="9">
    <source>
        <dbReference type="SAM" id="Phobius"/>
    </source>
</evidence>
<dbReference type="PANTHER" id="PTHR33908">
    <property type="entry name" value="MANNOSYLTRANSFERASE YKCB-RELATED"/>
    <property type="match status" value="1"/>
</dbReference>
<evidence type="ECO:0000256" key="8">
    <source>
        <dbReference type="SAM" id="MobiDB-lite"/>
    </source>
</evidence>
<feature type="region of interest" description="Disordered" evidence="8">
    <location>
        <begin position="317"/>
        <end position="383"/>
    </location>
</feature>
<proteinExistence type="predicted"/>
<evidence type="ECO:0000256" key="1">
    <source>
        <dbReference type="ARBA" id="ARBA00004651"/>
    </source>
</evidence>
<keyword evidence="3" id="KW-0328">Glycosyltransferase</keyword>
<keyword evidence="7 9" id="KW-0472">Membrane</keyword>
<dbReference type="GO" id="GO:0005886">
    <property type="term" value="C:plasma membrane"/>
    <property type="evidence" value="ECO:0007669"/>
    <property type="project" value="UniProtKB-SubCell"/>
</dbReference>
<feature type="transmembrane region" description="Helical" evidence="9">
    <location>
        <begin position="465"/>
        <end position="485"/>
    </location>
</feature>
<dbReference type="EMBL" id="MHOT01000001">
    <property type="protein sequence ID" value="OGZ69853.1"/>
    <property type="molecule type" value="Genomic_DNA"/>
</dbReference>
<reference evidence="10 11" key="1">
    <citation type="journal article" date="2016" name="Nat. Commun.">
        <title>Thousands of microbial genomes shed light on interconnected biogeochemical processes in an aquifer system.</title>
        <authorList>
            <person name="Anantharaman K."/>
            <person name="Brown C.T."/>
            <person name="Hug L.A."/>
            <person name="Sharon I."/>
            <person name="Castelle C.J."/>
            <person name="Probst A.J."/>
            <person name="Thomas B.C."/>
            <person name="Singh A."/>
            <person name="Wilkins M.J."/>
            <person name="Karaoz U."/>
            <person name="Brodie E.L."/>
            <person name="Williams K.H."/>
            <person name="Hubbard S.S."/>
            <person name="Banfield J.F."/>
        </authorList>
    </citation>
    <scope>NUCLEOTIDE SEQUENCE [LARGE SCALE GENOMIC DNA]</scope>
</reference>
<evidence type="ECO:0000313" key="11">
    <source>
        <dbReference type="Proteomes" id="UP000178820"/>
    </source>
</evidence>
<protein>
    <recommendedName>
        <fullName evidence="12">Glycosyltransferase RgtA/B/C/D-like domain-containing protein</fullName>
    </recommendedName>
</protein>
<keyword evidence="2" id="KW-1003">Cell membrane</keyword>
<feature type="transmembrane region" description="Helical" evidence="9">
    <location>
        <begin position="491"/>
        <end position="511"/>
    </location>
</feature>
<accession>A0A1G2I505</accession>
<evidence type="ECO:0000313" key="10">
    <source>
        <dbReference type="EMBL" id="OGZ69853.1"/>
    </source>
</evidence>
<dbReference type="InterPro" id="IPR050297">
    <property type="entry name" value="LipidA_mod_glycosyltrf_83"/>
</dbReference>
<feature type="transmembrane region" description="Helical" evidence="9">
    <location>
        <begin position="43"/>
        <end position="60"/>
    </location>
</feature>
<feature type="transmembrane region" description="Helical" evidence="9">
    <location>
        <begin position="191"/>
        <end position="215"/>
    </location>
</feature>
<sequence>MINILKDFTAIVTDKKKEPICYAVMASALLFCIIGFFNKELAVGFFVLLLLSVVTIFTIYETGIKDKEIYAIFLTALLVHLAAVLFIYYRGFRPFGGGADFALYDQIARDIAYRFSHGNFSLDGLYTDHFFPVVIGILYMLTFPSMIIGQLFTVWLAAFSVLLTYLIVLQIGGTKKIALLTSIIITMYPSYLYFGSVLLKDTVVVPLVLAGILLILKMGKNFSWVTFSMFFIVLTCLINLRFYIGYALMFSFIFCWPWLSVLSVKKRIIYWFIIIFLIGFSPQIANNGYYGFSSFKSLANPEKITYYREIVYNNPSLNPQPITPQPTTPKPTISKPITPPPSAPQPTTPKPTISKPTTPPPSAPQPTTSQPTTSQPNPLQQEFNGIGSTFELETGFGKGFITFFKNSSQSFLYSLLGPFPWQLRYQRQMMGLVETIPWYILIIVSMYGFARFIKRRGILEFLKFYKFSSPLLLFGILALGALSLYINNYGIITRIRIPIFICFIAVMFISFNGDLEKFYRNHLRNLYKLITRSENK</sequence>
<gene>
    <name evidence="10" type="ORF">A3D44_03065</name>
</gene>
<feature type="transmembrane region" description="Helical" evidence="9">
    <location>
        <begin position="129"/>
        <end position="147"/>
    </location>
</feature>
<evidence type="ECO:0008006" key="12">
    <source>
        <dbReference type="Google" id="ProtNLM"/>
    </source>
</evidence>
<feature type="compositionally biased region" description="Low complexity" evidence="8">
    <location>
        <begin position="365"/>
        <end position="378"/>
    </location>
</feature>
<keyword evidence="4" id="KW-0808">Transferase</keyword>
<keyword evidence="6 9" id="KW-1133">Transmembrane helix</keyword>
<feature type="transmembrane region" description="Helical" evidence="9">
    <location>
        <begin position="436"/>
        <end position="453"/>
    </location>
</feature>
<dbReference type="STRING" id="1802207.A3D44_03065"/>
<dbReference type="GO" id="GO:0016763">
    <property type="term" value="F:pentosyltransferase activity"/>
    <property type="evidence" value="ECO:0007669"/>
    <property type="project" value="TreeGrafter"/>
</dbReference>
<feature type="transmembrane region" description="Helical" evidence="9">
    <location>
        <begin position="20"/>
        <end position="37"/>
    </location>
</feature>
<dbReference type="Proteomes" id="UP000178820">
    <property type="component" value="Unassembled WGS sequence"/>
</dbReference>
<comment type="caution">
    <text evidence="10">The sequence shown here is derived from an EMBL/GenBank/DDBJ whole genome shotgun (WGS) entry which is preliminary data.</text>
</comment>
<keyword evidence="5 9" id="KW-0812">Transmembrane</keyword>
<organism evidence="10 11">
    <name type="scientific">Candidatus Staskawiczbacteria bacterium RIFCSPHIGHO2_02_FULL_42_22</name>
    <dbReference type="NCBI Taxonomy" id="1802207"/>
    <lineage>
        <taxon>Bacteria</taxon>
        <taxon>Candidatus Staskawicziibacteriota</taxon>
    </lineage>
</organism>
<feature type="transmembrane region" description="Helical" evidence="9">
    <location>
        <begin position="222"/>
        <end position="240"/>
    </location>
</feature>
<feature type="compositionally biased region" description="Pro residues" evidence="8">
    <location>
        <begin position="337"/>
        <end position="349"/>
    </location>
</feature>
<feature type="transmembrane region" description="Helical" evidence="9">
    <location>
        <begin position="269"/>
        <end position="285"/>
    </location>
</feature>
<evidence type="ECO:0000256" key="3">
    <source>
        <dbReference type="ARBA" id="ARBA00022676"/>
    </source>
</evidence>
<feature type="transmembrane region" description="Helical" evidence="9">
    <location>
        <begin position="69"/>
        <end position="89"/>
    </location>
</feature>
<comment type="subcellular location">
    <subcellularLocation>
        <location evidence="1">Cell membrane</location>
        <topology evidence="1">Multi-pass membrane protein</topology>
    </subcellularLocation>
</comment>
<evidence type="ECO:0000256" key="5">
    <source>
        <dbReference type="ARBA" id="ARBA00022692"/>
    </source>
</evidence>
<evidence type="ECO:0000256" key="2">
    <source>
        <dbReference type="ARBA" id="ARBA00022475"/>
    </source>
</evidence>
<dbReference type="GO" id="GO:0009103">
    <property type="term" value="P:lipopolysaccharide biosynthetic process"/>
    <property type="evidence" value="ECO:0007669"/>
    <property type="project" value="UniProtKB-ARBA"/>
</dbReference>